<evidence type="ECO:0000313" key="2">
    <source>
        <dbReference type="Proteomes" id="UP000217979"/>
    </source>
</evidence>
<dbReference type="AlphaFoldDB" id="A0A291DWE1"/>
<name>A0A291DWE1_9ENTR</name>
<accession>A0A291DWE1</accession>
<dbReference type="GO" id="GO:0016787">
    <property type="term" value="F:hydrolase activity"/>
    <property type="evidence" value="ECO:0007669"/>
    <property type="project" value="UniProtKB-KW"/>
</dbReference>
<keyword evidence="1" id="KW-0378">Hydrolase</keyword>
<organism evidence="1 2">
    <name type="scientific">Cedecea neteri</name>
    <dbReference type="NCBI Taxonomy" id="158822"/>
    <lineage>
        <taxon>Bacteria</taxon>
        <taxon>Pseudomonadati</taxon>
        <taxon>Pseudomonadota</taxon>
        <taxon>Gammaproteobacteria</taxon>
        <taxon>Enterobacterales</taxon>
        <taxon>Enterobacteriaceae</taxon>
        <taxon>Cedecea</taxon>
    </lineage>
</organism>
<gene>
    <name evidence="1" type="ORF">CO704_08610</name>
</gene>
<sequence>MSSLSGTRLGVKFSAVWLSEGPQSARYFCHEKVVAGPRMIKHAMLSHRQTLYQATMNTPARHLFDVAFHHHTLKADSIFASKGHVLMIHGGSKDRQASFRYRHLLAELGFGSTAFDCIGHGETGGDLSHSSLISRTEQALAVAEHLGSQLTGCMGVSMGAYNALQLSKSVSLRSLILMVPGVYHPSAYQVNFGPEFSAIIRQPRSWAESDAWQAVAEFSGNVLVIAAAEDRVIPAEIPLRLYDSAPEKGKQALLTVPDADHNSVWQVLQRDPPLYEKTCQLLMECLTKTE</sequence>
<dbReference type="Gene3D" id="3.40.50.1820">
    <property type="entry name" value="alpha/beta hydrolase"/>
    <property type="match status" value="1"/>
</dbReference>
<dbReference type="SUPFAM" id="SSF53474">
    <property type="entry name" value="alpha/beta-Hydrolases"/>
    <property type="match status" value="1"/>
</dbReference>
<dbReference type="Proteomes" id="UP000217979">
    <property type="component" value="Chromosome"/>
</dbReference>
<dbReference type="EMBL" id="CP023525">
    <property type="protein sequence ID" value="ATF92140.1"/>
    <property type="molecule type" value="Genomic_DNA"/>
</dbReference>
<proteinExistence type="predicted"/>
<reference evidence="1 2" key="1">
    <citation type="submission" date="2017-09" db="EMBL/GenBank/DDBJ databases">
        <title>FDA dAtabase for Regulatory Grade micrObial Sequences (FDA-ARGOS): Supporting development and validation of Infectious Disease Dx tests.</title>
        <authorList>
            <person name="Minogue T."/>
            <person name="Wolcott M."/>
            <person name="Wasieloski L."/>
            <person name="Aguilar W."/>
            <person name="Moore D."/>
            <person name="Tallon L."/>
            <person name="Sadzewicz L."/>
            <person name="Ott S."/>
            <person name="Zhao X."/>
            <person name="Nagaraj S."/>
            <person name="Vavikolanu K."/>
            <person name="Aluvathingal J."/>
            <person name="Nadendla S."/>
            <person name="Sichtig H."/>
        </authorList>
    </citation>
    <scope>NUCLEOTIDE SEQUENCE [LARGE SCALE GENOMIC DNA]</scope>
    <source>
        <strain evidence="1 2">FDAARGOS_392</strain>
    </source>
</reference>
<evidence type="ECO:0000313" key="1">
    <source>
        <dbReference type="EMBL" id="ATF92140.1"/>
    </source>
</evidence>
<protein>
    <submittedName>
        <fullName evidence="1">Alpha/beta hydrolase</fullName>
    </submittedName>
</protein>
<dbReference type="InterPro" id="IPR029058">
    <property type="entry name" value="AB_hydrolase_fold"/>
</dbReference>